<dbReference type="PROSITE" id="PS00092">
    <property type="entry name" value="N6_MTASE"/>
    <property type="match status" value="1"/>
</dbReference>
<comment type="similarity">
    <text evidence="1">Belongs to the eukaryotic/archaeal PrmC-related family.</text>
</comment>
<dbReference type="eggNOG" id="KOG3191">
    <property type="taxonomic scope" value="Eukaryota"/>
</dbReference>
<dbReference type="RefSeq" id="XP_001321717.1">
    <property type="nucleotide sequence ID" value="XM_001321682.1"/>
</dbReference>
<evidence type="ECO:0000256" key="4">
    <source>
        <dbReference type="ARBA" id="ARBA00022691"/>
    </source>
</evidence>
<dbReference type="STRING" id="5722.A2ECU9"/>
<dbReference type="InterPro" id="IPR029063">
    <property type="entry name" value="SAM-dependent_MTases_sf"/>
</dbReference>
<dbReference type="AlphaFoldDB" id="A2ECU9"/>
<accession>A2ECU9</accession>
<dbReference type="SUPFAM" id="SSF53335">
    <property type="entry name" value="S-adenosyl-L-methionine-dependent methyltransferases"/>
    <property type="match status" value="1"/>
</dbReference>
<dbReference type="VEuPathDB" id="TrichDB:TVAGG3_0564010"/>
<keyword evidence="2" id="KW-0489">Methyltransferase</keyword>
<sequence>MIEPRVDWSNPEQWELVYKPSSDTFFLCDGISKLFDRFPPCPIVLEIGSGSGYVTAYTSMLFKSKGLHSIHFTTDINVECCKKTKQLCSENGVSVNAFRDRFCEHFRGPIDVLIFNPPYVETPNEELEDAIKKHSIEASWAGGEDGAVVIYDCLNFIVSHREKFSPNFIFILLLDAVNKPMKLKRFCKAHGLELKVIMKKNCQGESLLISTITPMEL</sequence>
<evidence type="ECO:0000313" key="5">
    <source>
        <dbReference type="EMBL" id="EAY09494.1"/>
    </source>
</evidence>
<keyword evidence="3" id="KW-0808">Transferase</keyword>
<dbReference type="Pfam" id="PF01135">
    <property type="entry name" value="PCMT"/>
    <property type="match status" value="1"/>
</dbReference>
<evidence type="ECO:0000256" key="2">
    <source>
        <dbReference type="ARBA" id="ARBA00022603"/>
    </source>
</evidence>
<evidence type="ECO:0000313" key="6">
    <source>
        <dbReference type="Proteomes" id="UP000001542"/>
    </source>
</evidence>
<dbReference type="PANTHER" id="PTHR45875:SF1">
    <property type="entry name" value="METHYLTRANSFERASE N6AMT1"/>
    <property type="match status" value="1"/>
</dbReference>
<organism evidence="5 6">
    <name type="scientific">Trichomonas vaginalis (strain ATCC PRA-98 / G3)</name>
    <dbReference type="NCBI Taxonomy" id="412133"/>
    <lineage>
        <taxon>Eukaryota</taxon>
        <taxon>Metamonada</taxon>
        <taxon>Parabasalia</taxon>
        <taxon>Trichomonadida</taxon>
        <taxon>Trichomonadidae</taxon>
        <taxon>Trichomonas</taxon>
    </lineage>
</organism>
<dbReference type="GO" id="GO:0008276">
    <property type="term" value="F:protein methyltransferase activity"/>
    <property type="evidence" value="ECO:0000318"/>
    <property type="project" value="GO_Central"/>
</dbReference>
<dbReference type="FunCoup" id="A2ECU9">
    <property type="interactions" value="175"/>
</dbReference>
<dbReference type="InParanoid" id="A2ECU9"/>
<evidence type="ECO:0000256" key="1">
    <source>
        <dbReference type="ARBA" id="ARBA00006149"/>
    </source>
</evidence>
<dbReference type="OMA" id="DVNRNAC"/>
<dbReference type="SMR" id="A2ECU9"/>
<keyword evidence="6" id="KW-1185">Reference proteome</keyword>
<reference evidence="5" key="1">
    <citation type="submission" date="2006-10" db="EMBL/GenBank/DDBJ databases">
        <authorList>
            <person name="Amadeo P."/>
            <person name="Zhao Q."/>
            <person name="Wortman J."/>
            <person name="Fraser-Liggett C."/>
            <person name="Carlton J."/>
        </authorList>
    </citation>
    <scope>NUCLEOTIDE SEQUENCE</scope>
    <source>
        <strain evidence="5">G3</strain>
    </source>
</reference>
<evidence type="ECO:0000256" key="3">
    <source>
        <dbReference type="ARBA" id="ARBA00022679"/>
    </source>
</evidence>
<dbReference type="OrthoDB" id="406152at2759"/>
<dbReference type="Proteomes" id="UP000001542">
    <property type="component" value="Unassembled WGS sequence"/>
</dbReference>
<name>A2ECU9_TRIV3</name>
<dbReference type="InterPro" id="IPR052190">
    <property type="entry name" value="Euk-Arch_PrmC-MTase"/>
</dbReference>
<reference evidence="5" key="2">
    <citation type="journal article" date="2007" name="Science">
        <title>Draft genome sequence of the sexually transmitted pathogen Trichomonas vaginalis.</title>
        <authorList>
            <person name="Carlton J.M."/>
            <person name="Hirt R.P."/>
            <person name="Silva J.C."/>
            <person name="Delcher A.L."/>
            <person name="Schatz M."/>
            <person name="Zhao Q."/>
            <person name="Wortman J.R."/>
            <person name="Bidwell S.L."/>
            <person name="Alsmark U.C.M."/>
            <person name="Besteiro S."/>
            <person name="Sicheritz-Ponten T."/>
            <person name="Noel C.J."/>
            <person name="Dacks J.B."/>
            <person name="Foster P.G."/>
            <person name="Simillion C."/>
            <person name="Van de Peer Y."/>
            <person name="Miranda-Saavedra D."/>
            <person name="Barton G.J."/>
            <person name="Westrop G.D."/>
            <person name="Mueller S."/>
            <person name="Dessi D."/>
            <person name="Fiori P.L."/>
            <person name="Ren Q."/>
            <person name="Paulsen I."/>
            <person name="Zhang H."/>
            <person name="Bastida-Corcuera F.D."/>
            <person name="Simoes-Barbosa A."/>
            <person name="Brown M.T."/>
            <person name="Hayes R.D."/>
            <person name="Mukherjee M."/>
            <person name="Okumura C.Y."/>
            <person name="Schneider R."/>
            <person name="Smith A.J."/>
            <person name="Vanacova S."/>
            <person name="Villalvazo M."/>
            <person name="Haas B.J."/>
            <person name="Pertea M."/>
            <person name="Feldblyum T.V."/>
            <person name="Utterback T.R."/>
            <person name="Shu C.L."/>
            <person name="Osoegawa K."/>
            <person name="de Jong P.J."/>
            <person name="Hrdy I."/>
            <person name="Horvathova L."/>
            <person name="Zubacova Z."/>
            <person name="Dolezal P."/>
            <person name="Malik S.B."/>
            <person name="Logsdon J.M. Jr."/>
            <person name="Henze K."/>
            <person name="Gupta A."/>
            <person name="Wang C.C."/>
            <person name="Dunne R.L."/>
            <person name="Upcroft J.A."/>
            <person name="Upcroft P."/>
            <person name="White O."/>
            <person name="Salzberg S.L."/>
            <person name="Tang P."/>
            <person name="Chiu C.-H."/>
            <person name="Lee Y.-S."/>
            <person name="Embley T.M."/>
            <person name="Coombs G.H."/>
            <person name="Mottram J.C."/>
            <person name="Tachezy J."/>
            <person name="Fraser-Liggett C.M."/>
            <person name="Johnson P.J."/>
        </authorList>
    </citation>
    <scope>NUCLEOTIDE SEQUENCE [LARGE SCALE GENOMIC DNA]</scope>
    <source>
        <strain evidence="5">G3</strain>
    </source>
</reference>
<dbReference type="GO" id="GO:0035657">
    <property type="term" value="C:eRF1 methyltransferase complex"/>
    <property type="evidence" value="ECO:0000318"/>
    <property type="project" value="GO_Central"/>
</dbReference>
<dbReference type="Gene3D" id="3.40.50.150">
    <property type="entry name" value="Vaccinia Virus protein VP39"/>
    <property type="match status" value="1"/>
</dbReference>
<proteinExistence type="inferred from homology"/>
<dbReference type="PANTHER" id="PTHR45875">
    <property type="entry name" value="METHYLTRANSFERASE N6AMT1"/>
    <property type="match status" value="1"/>
</dbReference>
<dbReference type="VEuPathDB" id="TrichDB:TVAG_102430"/>
<dbReference type="EMBL" id="DS113356">
    <property type="protein sequence ID" value="EAY09494.1"/>
    <property type="molecule type" value="Genomic_DNA"/>
</dbReference>
<dbReference type="GO" id="GO:0003676">
    <property type="term" value="F:nucleic acid binding"/>
    <property type="evidence" value="ECO:0007669"/>
    <property type="project" value="InterPro"/>
</dbReference>
<evidence type="ECO:0008006" key="7">
    <source>
        <dbReference type="Google" id="ProtNLM"/>
    </source>
</evidence>
<keyword evidence="4" id="KW-0949">S-adenosyl-L-methionine</keyword>
<gene>
    <name evidence="5" type="ORF">TVAG_102430</name>
</gene>
<dbReference type="GO" id="GO:0008757">
    <property type="term" value="F:S-adenosylmethionine-dependent methyltransferase activity"/>
    <property type="evidence" value="ECO:0000318"/>
    <property type="project" value="GO_Central"/>
</dbReference>
<dbReference type="GO" id="GO:0032259">
    <property type="term" value="P:methylation"/>
    <property type="evidence" value="ECO:0007669"/>
    <property type="project" value="UniProtKB-KW"/>
</dbReference>
<protein>
    <recommendedName>
        <fullName evidence="7">Methyltransferase small domain-containing protein</fullName>
    </recommendedName>
</protein>
<dbReference type="KEGG" id="tva:4767415"/>
<dbReference type="InterPro" id="IPR002052">
    <property type="entry name" value="DNA_methylase_N6_adenine_CS"/>
</dbReference>